<dbReference type="SUPFAM" id="SSF53474">
    <property type="entry name" value="alpha/beta-Hydrolases"/>
    <property type="match status" value="1"/>
</dbReference>
<evidence type="ECO:0000256" key="3">
    <source>
        <dbReference type="ARBA" id="ARBA00022670"/>
    </source>
</evidence>
<dbReference type="Gene3D" id="3.40.50.1820">
    <property type="entry name" value="alpha/beta hydrolase"/>
    <property type="match status" value="1"/>
</dbReference>
<feature type="signal peptide" evidence="7">
    <location>
        <begin position="1"/>
        <end position="20"/>
    </location>
</feature>
<proteinExistence type="inferred from homology"/>
<evidence type="ECO:0000256" key="6">
    <source>
        <dbReference type="ARBA" id="ARBA00023180"/>
    </source>
</evidence>
<evidence type="ECO:0000313" key="8">
    <source>
        <dbReference type="EMBL" id="CAD9657003.1"/>
    </source>
</evidence>
<dbReference type="GO" id="GO:0004185">
    <property type="term" value="F:serine-type carboxypeptidase activity"/>
    <property type="evidence" value="ECO:0007669"/>
    <property type="project" value="UniProtKB-UniRule"/>
</dbReference>
<dbReference type="PANTHER" id="PTHR11802">
    <property type="entry name" value="SERINE PROTEASE FAMILY S10 SERINE CARBOXYPEPTIDASE"/>
    <property type="match status" value="1"/>
</dbReference>
<protein>
    <recommendedName>
        <fullName evidence="7">Carboxypeptidase</fullName>
        <ecNumber evidence="7">3.4.16.-</ecNumber>
    </recommendedName>
</protein>
<dbReference type="EC" id="3.4.16.-" evidence="7"/>
<evidence type="ECO:0000256" key="4">
    <source>
        <dbReference type="ARBA" id="ARBA00022729"/>
    </source>
</evidence>
<reference evidence="8" key="1">
    <citation type="submission" date="2021-01" db="EMBL/GenBank/DDBJ databases">
        <authorList>
            <person name="Corre E."/>
            <person name="Pelletier E."/>
            <person name="Niang G."/>
            <person name="Scheremetjew M."/>
            <person name="Finn R."/>
            <person name="Kale V."/>
            <person name="Holt S."/>
            <person name="Cochrane G."/>
            <person name="Meng A."/>
            <person name="Brown T."/>
            <person name="Cohen L."/>
        </authorList>
    </citation>
    <scope>NUCLEOTIDE SEQUENCE</scope>
    <source>
        <strain evidence="8">CCMP1452</strain>
    </source>
</reference>
<dbReference type="PROSITE" id="PS00560">
    <property type="entry name" value="CARBOXYPEPT_SER_HIS"/>
    <property type="match status" value="1"/>
</dbReference>
<keyword evidence="2 7" id="KW-0121">Carboxypeptidase</keyword>
<dbReference type="InterPro" id="IPR033124">
    <property type="entry name" value="Ser_caboxypep_his_AS"/>
</dbReference>
<dbReference type="PROSITE" id="PS00131">
    <property type="entry name" value="CARBOXYPEPT_SER_SER"/>
    <property type="match status" value="1"/>
</dbReference>
<comment type="similarity">
    <text evidence="1 7">Belongs to the peptidase S10 family.</text>
</comment>
<keyword evidence="5 7" id="KW-0378">Hydrolase</keyword>
<dbReference type="GO" id="GO:0006508">
    <property type="term" value="P:proteolysis"/>
    <property type="evidence" value="ECO:0007669"/>
    <property type="project" value="UniProtKB-KW"/>
</dbReference>
<evidence type="ECO:0000256" key="7">
    <source>
        <dbReference type="RuleBase" id="RU361156"/>
    </source>
</evidence>
<organism evidence="8">
    <name type="scientific">Eucampia antarctica</name>
    <dbReference type="NCBI Taxonomy" id="49252"/>
    <lineage>
        <taxon>Eukaryota</taxon>
        <taxon>Sar</taxon>
        <taxon>Stramenopiles</taxon>
        <taxon>Ochrophyta</taxon>
        <taxon>Bacillariophyta</taxon>
        <taxon>Mediophyceae</taxon>
        <taxon>Biddulphiophycidae</taxon>
        <taxon>Hemiaulales</taxon>
        <taxon>Hemiaulaceae</taxon>
        <taxon>Eucampia</taxon>
    </lineage>
</organism>
<evidence type="ECO:0000256" key="2">
    <source>
        <dbReference type="ARBA" id="ARBA00022645"/>
    </source>
</evidence>
<dbReference type="PRINTS" id="PR00724">
    <property type="entry name" value="CRBOXYPTASEC"/>
</dbReference>
<dbReference type="InterPro" id="IPR001563">
    <property type="entry name" value="Peptidase_S10"/>
</dbReference>
<keyword evidence="4 7" id="KW-0732">Signal</keyword>
<evidence type="ECO:0000256" key="1">
    <source>
        <dbReference type="ARBA" id="ARBA00009431"/>
    </source>
</evidence>
<keyword evidence="6" id="KW-0325">Glycoprotein</keyword>
<feature type="chain" id="PRO_5031594951" description="Carboxypeptidase" evidence="7">
    <location>
        <begin position="21"/>
        <end position="517"/>
    </location>
</feature>
<keyword evidence="3 7" id="KW-0645">Protease</keyword>
<dbReference type="Pfam" id="PF00450">
    <property type="entry name" value="Peptidase_S10"/>
    <property type="match status" value="1"/>
</dbReference>
<name>A0A7S2VZ83_9STRA</name>
<gene>
    <name evidence="8" type="ORF">EANT1437_LOCUS802</name>
</gene>
<sequence>MKKLSKCIVTTATIAFVILANESNKVYVEGKTETDSGLRNNKIEEEDNNFQTTTTSSTKSYVFKNGVDHTFTSDVVDGKLCDITSKSMSGYLDISGSKYDNNGEGKHLFYWFFEKRAKSLIPTNSDVDKEETTFEESSIPLIVWLTGGPGCSSSLALLTENGPCTVLENGEGTKTNIHSWTEAAHVLWLDQPAGVGFSYGQETDKNEKMISEDAYYFLQAFLRSNPKYQKNPLFIVGESYGGHYAPSIAHKAFTENKNLKNGMLHLNLSGLAVGNGLTNPEIQYQYYSEMAFKNSHGIKVVNQATYEKMKVDAKSCAHLIHECNSKTKDGNNNFICQNANYQCEKAGMGPYDATGLNPYDIRKKCQVQPLCYDFSNVETWLNKDTTRRSLHVSEKSNKWQTCNDNVNTKFNVDKMKNFSGYVADMLNGGIPALIYAGDVDFICNYLGNKAWTLDLDWDHKNEFNLAEDHAWGGNKGLARSANGFTFLQVYDAGHMVPTDQPEVALDMIKNFLSEGTF</sequence>
<dbReference type="InterPro" id="IPR029058">
    <property type="entry name" value="AB_hydrolase_fold"/>
</dbReference>
<dbReference type="PANTHER" id="PTHR11802:SF113">
    <property type="entry name" value="SERINE CARBOXYPEPTIDASE CTSA-4.1"/>
    <property type="match status" value="1"/>
</dbReference>
<evidence type="ECO:0000256" key="5">
    <source>
        <dbReference type="ARBA" id="ARBA00022801"/>
    </source>
</evidence>
<dbReference type="EMBL" id="HBHI01001635">
    <property type="protein sequence ID" value="CAD9657003.1"/>
    <property type="molecule type" value="Transcribed_RNA"/>
</dbReference>
<dbReference type="InterPro" id="IPR018202">
    <property type="entry name" value="Ser_caboxypep_ser_AS"/>
</dbReference>
<accession>A0A7S2VZ83</accession>
<dbReference type="AlphaFoldDB" id="A0A7S2VZ83"/>